<dbReference type="InterPro" id="IPR013187">
    <property type="entry name" value="F-box-assoc_dom_typ3"/>
</dbReference>
<accession>A0AAD8T8K6</accession>
<gene>
    <name evidence="2" type="ORF">QYE76_037914</name>
</gene>
<dbReference type="Gene3D" id="1.20.1280.50">
    <property type="match status" value="1"/>
</dbReference>
<protein>
    <recommendedName>
        <fullName evidence="1">F-box domain-containing protein</fullName>
    </recommendedName>
</protein>
<dbReference type="EMBL" id="JAUUTY010000002">
    <property type="protein sequence ID" value="KAK1677066.1"/>
    <property type="molecule type" value="Genomic_DNA"/>
</dbReference>
<organism evidence="2 3">
    <name type="scientific">Lolium multiflorum</name>
    <name type="common">Italian ryegrass</name>
    <name type="synonym">Lolium perenne subsp. multiflorum</name>
    <dbReference type="NCBI Taxonomy" id="4521"/>
    <lineage>
        <taxon>Eukaryota</taxon>
        <taxon>Viridiplantae</taxon>
        <taxon>Streptophyta</taxon>
        <taxon>Embryophyta</taxon>
        <taxon>Tracheophyta</taxon>
        <taxon>Spermatophyta</taxon>
        <taxon>Magnoliopsida</taxon>
        <taxon>Liliopsida</taxon>
        <taxon>Poales</taxon>
        <taxon>Poaceae</taxon>
        <taxon>BOP clade</taxon>
        <taxon>Pooideae</taxon>
        <taxon>Poodae</taxon>
        <taxon>Poeae</taxon>
        <taxon>Poeae Chloroplast Group 2 (Poeae type)</taxon>
        <taxon>Loliodinae</taxon>
        <taxon>Loliinae</taxon>
        <taxon>Lolium</taxon>
    </lineage>
</organism>
<keyword evidence="3" id="KW-1185">Reference proteome</keyword>
<dbReference type="InterPro" id="IPR001810">
    <property type="entry name" value="F-box_dom"/>
</dbReference>
<dbReference type="InterPro" id="IPR036047">
    <property type="entry name" value="F-box-like_dom_sf"/>
</dbReference>
<name>A0AAD8T8K6_LOLMU</name>
<dbReference type="PANTHER" id="PTHR31111">
    <property type="entry name" value="BNAA05G37150D PROTEIN-RELATED"/>
    <property type="match status" value="1"/>
</dbReference>
<dbReference type="Pfam" id="PF12937">
    <property type="entry name" value="F-box-like"/>
    <property type="match status" value="1"/>
</dbReference>
<dbReference type="NCBIfam" id="TIGR01640">
    <property type="entry name" value="F_box_assoc_1"/>
    <property type="match status" value="1"/>
</dbReference>
<dbReference type="InterPro" id="IPR017451">
    <property type="entry name" value="F-box-assoc_interact_dom"/>
</dbReference>
<evidence type="ECO:0000313" key="2">
    <source>
        <dbReference type="EMBL" id="KAK1677066.1"/>
    </source>
</evidence>
<dbReference type="Proteomes" id="UP001231189">
    <property type="component" value="Unassembled WGS sequence"/>
</dbReference>
<dbReference type="PANTHER" id="PTHR31111:SF133">
    <property type="entry name" value="OS07G0196600 PROTEIN"/>
    <property type="match status" value="1"/>
</dbReference>
<evidence type="ECO:0000259" key="1">
    <source>
        <dbReference type="PROSITE" id="PS50181"/>
    </source>
</evidence>
<dbReference type="PROSITE" id="PS50181">
    <property type="entry name" value="FBOX"/>
    <property type="match status" value="1"/>
</dbReference>
<reference evidence="2" key="1">
    <citation type="submission" date="2023-07" db="EMBL/GenBank/DDBJ databases">
        <title>A chromosome-level genome assembly of Lolium multiflorum.</title>
        <authorList>
            <person name="Chen Y."/>
            <person name="Copetti D."/>
            <person name="Kolliker R."/>
            <person name="Studer B."/>
        </authorList>
    </citation>
    <scope>NUCLEOTIDE SEQUENCE</scope>
    <source>
        <strain evidence="2">02402/16</strain>
        <tissue evidence="2">Leaf</tissue>
    </source>
</reference>
<sequence>MVYIPTELVLEILVQLPWTSIRRLRLVCRTWRNLIHERTTEMQECRDAVPLIVTTESVYVLDDQGSSKTRELWPGGTGGETYKHMEVVGACNGVLCLCDDTKPGGVITLANPATGDALSLPSIPCTGLFRRHNTRRPRSWHQAYSFGYHHATGQYKVVHVPCFFKTKEMLHVFTLGEASWREVPAPGARCRLDANIVSVNGNIYWVTEGEKIMCFDLRSEQANSLLLTADRRAANSLQFDADRRAVGPQLLLTNAPTSILALCSLSIPHDAILCDSMSSKPHIGSADTTTRLTSTIRIAADSYTSRPMMSTHASILVDSVGPPSA</sequence>
<dbReference type="Pfam" id="PF08268">
    <property type="entry name" value="FBA_3"/>
    <property type="match status" value="1"/>
</dbReference>
<dbReference type="SUPFAM" id="SSF81383">
    <property type="entry name" value="F-box domain"/>
    <property type="match status" value="1"/>
</dbReference>
<dbReference type="AlphaFoldDB" id="A0AAD8T8K6"/>
<evidence type="ECO:0000313" key="3">
    <source>
        <dbReference type="Proteomes" id="UP001231189"/>
    </source>
</evidence>
<feature type="domain" description="F-box" evidence="1">
    <location>
        <begin position="1"/>
        <end position="45"/>
    </location>
</feature>
<comment type="caution">
    <text evidence="2">The sequence shown here is derived from an EMBL/GenBank/DDBJ whole genome shotgun (WGS) entry which is preliminary data.</text>
</comment>
<dbReference type="SMART" id="SM00256">
    <property type="entry name" value="FBOX"/>
    <property type="match status" value="1"/>
</dbReference>
<proteinExistence type="predicted"/>